<dbReference type="Gene3D" id="3.30.70.100">
    <property type="match status" value="1"/>
</dbReference>
<dbReference type="PANTHER" id="PTHR37832:SF1">
    <property type="entry name" value="STRESS-RESPONSE A_B BARREL DOMAIN-CONTAINING PROTEIN"/>
    <property type="match status" value="1"/>
</dbReference>
<dbReference type="Proteomes" id="UP001549257">
    <property type="component" value="Unassembled WGS sequence"/>
</dbReference>
<evidence type="ECO:0000313" key="3">
    <source>
        <dbReference type="Proteomes" id="UP001549257"/>
    </source>
</evidence>
<dbReference type="Pfam" id="PF07876">
    <property type="entry name" value="Dabb"/>
    <property type="match status" value="1"/>
</dbReference>
<dbReference type="SMART" id="SM00886">
    <property type="entry name" value="Dabb"/>
    <property type="match status" value="1"/>
</dbReference>
<dbReference type="EMBL" id="JBEPSJ010000003">
    <property type="protein sequence ID" value="MET4583095.1"/>
    <property type="molecule type" value="Genomic_DNA"/>
</dbReference>
<dbReference type="InterPro" id="IPR011008">
    <property type="entry name" value="Dimeric_a/b-barrel"/>
</dbReference>
<protein>
    <recommendedName>
        <fullName evidence="1">Stress-response A/B barrel domain-containing protein</fullName>
    </recommendedName>
</protein>
<comment type="caution">
    <text evidence="2">The sequence shown here is derived from an EMBL/GenBank/DDBJ whole genome shotgun (WGS) entry which is preliminary data.</text>
</comment>
<evidence type="ECO:0000313" key="2">
    <source>
        <dbReference type="EMBL" id="MET4583095.1"/>
    </source>
</evidence>
<gene>
    <name evidence="2" type="ORF">ABIE21_002614</name>
</gene>
<dbReference type="PROSITE" id="PS51502">
    <property type="entry name" value="S_R_A_B_BARREL"/>
    <property type="match status" value="1"/>
</dbReference>
<organism evidence="2 3">
    <name type="scientific">Conyzicola nivalis</name>
    <dbReference type="NCBI Taxonomy" id="1477021"/>
    <lineage>
        <taxon>Bacteria</taxon>
        <taxon>Bacillati</taxon>
        <taxon>Actinomycetota</taxon>
        <taxon>Actinomycetes</taxon>
        <taxon>Micrococcales</taxon>
        <taxon>Microbacteriaceae</taxon>
        <taxon>Conyzicola</taxon>
    </lineage>
</organism>
<dbReference type="RefSeq" id="WP_354025266.1">
    <property type="nucleotide sequence ID" value="NZ_JBEPSJ010000003.1"/>
</dbReference>
<dbReference type="PANTHER" id="PTHR37832">
    <property type="entry name" value="BLL2683 PROTEIN"/>
    <property type="match status" value="1"/>
</dbReference>
<keyword evidence="3" id="KW-1185">Reference proteome</keyword>
<evidence type="ECO:0000259" key="1">
    <source>
        <dbReference type="PROSITE" id="PS51502"/>
    </source>
</evidence>
<feature type="domain" description="Stress-response A/B barrel" evidence="1">
    <location>
        <begin position="2"/>
        <end position="97"/>
    </location>
</feature>
<dbReference type="InterPro" id="IPR013097">
    <property type="entry name" value="Dabb"/>
</dbReference>
<dbReference type="SUPFAM" id="SSF54909">
    <property type="entry name" value="Dimeric alpha+beta barrel"/>
    <property type="match status" value="1"/>
</dbReference>
<proteinExistence type="predicted"/>
<reference evidence="2 3" key="1">
    <citation type="submission" date="2024-06" db="EMBL/GenBank/DDBJ databases">
        <title>Sorghum-associated microbial communities from plants grown in Nebraska, USA.</title>
        <authorList>
            <person name="Schachtman D."/>
        </authorList>
    </citation>
    <scope>NUCLEOTIDE SEQUENCE [LARGE SCALE GENOMIC DNA]</scope>
    <source>
        <strain evidence="2 3">2857</strain>
    </source>
</reference>
<accession>A0ABV2QRA3</accession>
<sequence>MIRHVVSWKLNGTDAAARAEQAATITATLTALPAVIPEILSLEVGTNSAYPDSNWDVVLIADYDSLEGLEAYQVHPDHVAATHVIKPLVSARSNVDFEVESVLTAD</sequence>
<name>A0ABV2QRA3_9MICO</name>